<feature type="region of interest" description="Disordered" evidence="1">
    <location>
        <begin position="99"/>
        <end position="152"/>
    </location>
</feature>
<feature type="domain" description="Protein Zds1 C-terminal" evidence="2">
    <location>
        <begin position="665"/>
        <end position="717"/>
    </location>
</feature>
<proteinExistence type="predicted"/>
<dbReference type="EMBL" id="KZ454988">
    <property type="protein sequence ID" value="PKI85192.1"/>
    <property type="molecule type" value="Genomic_DNA"/>
</dbReference>
<feature type="compositionally biased region" description="Pro residues" evidence="1">
    <location>
        <begin position="615"/>
        <end position="626"/>
    </location>
</feature>
<feature type="region of interest" description="Disordered" evidence="1">
    <location>
        <begin position="289"/>
        <end position="393"/>
    </location>
</feature>
<feature type="compositionally biased region" description="Low complexity" evidence="1">
    <location>
        <begin position="356"/>
        <end position="385"/>
    </location>
</feature>
<gene>
    <name evidence="3" type="ORF">MVES_000978</name>
</gene>
<feature type="region of interest" description="Disordered" evidence="1">
    <location>
        <begin position="855"/>
        <end position="904"/>
    </location>
</feature>
<dbReference type="GO" id="GO:0030010">
    <property type="term" value="P:establishment of cell polarity"/>
    <property type="evidence" value="ECO:0007669"/>
    <property type="project" value="TreeGrafter"/>
</dbReference>
<dbReference type="SMART" id="SM01327">
    <property type="entry name" value="Zds_C"/>
    <property type="match status" value="1"/>
</dbReference>
<evidence type="ECO:0000313" key="4">
    <source>
        <dbReference type="Proteomes" id="UP000232875"/>
    </source>
</evidence>
<feature type="region of interest" description="Disordered" evidence="1">
    <location>
        <begin position="799"/>
        <end position="843"/>
    </location>
</feature>
<feature type="compositionally biased region" description="Basic and acidic residues" evidence="1">
    <location>
        <begin position="244"/>
        <end position="256"/>
    </location>
</feature>
<accession>A0A2N1JF64</accession>
<feature type="compositionally biased region" description="Basic residues" evidence="1">
    <location>
        <begin position="591"/>
        <end position="601"/>
    </location>
</feature>
<feature type="compositionally biased region" description="Low complexity" evidence="1">
    <location>
        <begin position="886"/>
        <end position="902"/>
    </location>
</feature>
<dbReference type="PANTHER" id="PTHR28089:SF1">
    <property type="entry name" value="PROTEIN ZDS1-RELATED"/>
    <property type="match status" value="1"/>
</dbReference>
<evidence type="ECO:0000313" key="3">
    <source>
        <dbReference type="EMBL" id="PKI85192.1"/>
    </source>
</evidence>
<sequence length="985" mass="107726">MAEHQITESDLRREVEALRTRRRLSANRAVMDPDLPDLHTGGLRGNSPSLGSGSNTFPSNDQASCSEHLANLSFEHTAHLAGSQPLFGSIDRDRILARRQASAGGTARSQTGPESSFPPMEQHHAGGSTRVLGRTPLPPTPPGPNGTDNLFWIPASAHPEISPENFRSFLKTQAERNVNQHAQEQAVNMQRSPPNSPPMPKTSPTMLDAESNAKATTDWLIGKSTSLARRSSSLRRQYNGFDEAPARERVPEDRGQRRGSLLAVSDAPLVPAAHQDLLPEYHLVRELQHREQPAKCKPGSDMTDTTEEDRSSATHTSRTSDTSDSQHIERTAHVHRTKAVRNAADQPSVPHSQHTSLLESSGQASAGSSSDHDSSISQNISDISEGNTPGDTSFAESIAATIEALDLDTPKAEKASAPVSSLPPSGFSTEKSWDAMFKPALPDPQTNVRKHAYAKDALPELPPKDVETRARSQSLTRHPHRVPVPWPPQDMSLQQMNIDTRPLPTLSTPPEPPARSTKPEIKPISPDVSARRLMDPVPLPPTPPRRSTLPMPISTPPSTNREKEKRSGFGLSWFGLNKEDVGSTERELRERSKRRERTKRRDKQEKRERKKIDEVPPPPPLLPPPAPKRKEKDTFFGGLFGKRKSDTDKLKQRAWTLFGGSQAAVPPPSESNPLRYPLHVERSLYRLSHFKLANPRRALQEQVVISNMMFWYLAVINAGQGRPSPLPTSNHPNMPVVSEYDEASRRLSNGTPPSIVHFGVLTPGNAQHNTPSTCEPWKKPLNRLPVDTPDMEQGAWSPMPTSLAAGMSPWGESTSHALPMPPSPGNASALTLSMPGTPNTQDDYDLDECVLDDYYSSTASPSGPPAETMAKVGVPTWPLPEPVRPPTSETKSSSSPSISQSTAPGVDHLRQALSMGGNGFLKRAFPNEHSAPSHASGPPKLLPNPGPNLLRHMMTQPHSSDERITRPVLALPYAPTTRDGRYAPK</sequence>
<evidence type="ECO:0000256" key="1">
    <source>
        <dbReference type="SAM" id="MobiDB-lite"/>
    </source>
</evidence>
<dbReference type="GO" id="GO:0010971">
    <property type="term" value="P:positive regulation of G2/M transition of mitotic cell cycle"/>
    <property type="evidence" value="ECO:0007669"/>
    <property type="project" value="TreeGrafter"/>
</dbReference>
<feature type="compositionally biased region" description="Polar residues" evidence="1">
    <location>
        <begin position="825"/>
        <end position="841"/>
    </location>
</feature>
<protein>
    <recommendedName>
        <fullName evidence="2">Protein Zds1 C-terminal domain-containing protein</fullName>
    </recommendedName>
</protein>
<evidence type="ECO:0000259" key="2">
    <source>
        <dbReference type="SMART" id="SM01327"/>
    </source>
</evidence>
<dbReference type="STRING" id="2020962.A0A2N1JF64"/>
<feature type="region of interest" description="Disordered" evidence="1">
    <location>
        <begin position="238"/>
        <end position="258"/>
    </location>
</feature>
<dbReference type="GO" id="GO:0005737">
    <property type="term" value="C:cytoplasm"/>
    <property type="evidence" value="ECO:0007669"/>
    <property type="project" value="TreeGrafter"/>
</dbReference>
<feature type="compositionally biased region" description="Basic and acidic residues" evidence="1">
    <location>
        <begin position="577"/>
        <end position="590"/>
    </location>
</feature>
<reference evidence="3 4" key="1">
    <citation type="submission" date="2017-10" db="EMBL/GenBank/DDBJ databases">
        <title>A novel species of cold-tolerant Malassezia isolated from bats.</title>
        <authorList>
            <person name="Lorch J.M."/>
            <person name="Palmer J.M."/>
            <person name="Vanderwolf K.J."/>
            <person name="Schmidt K.Z."/>
            <person name="Verant M.L."/>
            <person name="Weller T.J."/>
            <person name="Blehert D.S."/>
        </authorList>
    </citation>
    <scope>NUCLEOTIDE SEQUENCE [LARGE SCALE GENOMIC DNA]</scope>
    <source>
        <strain evidence="3 4">NWHC:44797-103</strain>
    </source>
</reference>
<dbReference type="AlphaFoldDB" id="A0A2N1JF64"/>
<organism evidence="3 4">
    <name type="scientific">Malassezia vespertilionis</name>
    <dbReference type="NCBI Taxonomy" id="2020962"/>
    <lineage>
        <taxon>Eukaryota</taxon>
        <taxon>Fungi</taxon>
        <taxon>Dikarya</taxon>
        <taxon>Basidiomycota</taxon>
        <taxon>Ustilaginomycotina</taxon>
        <taxon>Malasseziomycetes</taxon>
        <taxon>Malasseziales</taxon>
        <taxon>Malasseziaceae</taxon>
        <taxon>Malassezia</taxon>
    </lineage>
</organism>
<feature type="compositionally biased region" description="Low complexity" evidence="1">
    <location>
        <begin position="313"/>
        <end position="323"/>
    </location>
</feature>
<feature type="compositionally biased region" description="Polar residues" evidence="1">
    <location>
        <begin position="764"/>
        <end position="773"/>
    </location>
</feature>
<feature type="compositionally biased region" description="Basic and acidic residues" evidence="1">
    <location>
        <begin position="602"/>
        <end position="614"/>
    </location>
</feature>
<feature type="region of interest" description="Disordered" evidence="1">
    <location>
        <begin position="762"/>
        <end position="781"/>
    </location>
</feature>
<feature type="compositionally biased region" description="Polar residues" evidence="1">
    <location>
        <begin position="46"/>
        <end position="63"/>
    </location>
</feature>
<keyword evidence="4" id="KW-1185">Reference proteome</keyword>
<dbReference type="Proteomes" id="UP000232875">
    <property type="component" value="Unassembled WGS sequence"/>
</dbReference>
<feature type="region of interest" description="Disordered" evidence="1">
    <location>
        <begin position="918"/>
        <end position="985"/>
    </location>
</feature>
<name>A0A2N1JF64_9BASI</name>
<feature type="region of interest" description="Disordered" evidence="1">
    <location>
        <begin position="185"/>
        <end position="206"/>
    </location>
</feature>
<feature type="region of interest" description="Disordered" evidence="1">
    <location>
        <begin position="470"/>
        <end position="489"/>
    </location>
</feature>
<feature type="region of interest" description="Disordered" evidence="1">
    <location>
        <begin position="501"/>
        <end position="633"/>
    </location>
</feature>
<dbReference type="OrthoDB" id="5589766at2759"/>
<dbReference type="PANTHER" id="PTHR28089">
    <property type="entry name" value="PROTEIN ZDS1-RELATED"/>
    <property type="match status" value="1"/>
</dbReference>
<feature type="region of interest" description="Disordered" evidence="1">
    <location>
        <begin position="28"/>
        <end position="63"/>
    </location>
</feature>
<dbReference type="InterPro" id="IPR040206">
    <property type="entry name" value="Zds1/2"/>
</dbReference>
<dbReference type="InterPro" id="IPR013941">
    <property type="entry name" value="ZDS1_C"/>
</dbReference>
<dbReference type="Pfam" id="PF08632">
    <property type="entry name" value="Zds_C"/>
    <property type="match status" value="1"/>
</dbReference>